<evidence type="ECO:0000313" key="4">
    <source>
        <dbReference type="EMBL" id="CAD5316064.1"/>
    </source>
</evidence>
<evidence type="ECO:0000313" key="3">
    <source>
        <dbReference type="EMBL" id="CAA0309190.1"/>
    </source>
</evidence>
<dbReference type="GeneID" id="842519"/>
<evidence type="ECO:0000313" key="7">
    <source>
        <dbReference type="Proteomes" id="UP000078284"/>
    </source>
</evidence>
<feature type="chain" id="PRO_5038293625" evidence="1">
    <location>
        <begin position="22"/>
        <end position="143"/>
    </location>
</feature>
<dbReference type="EMBL" id="LUHQ01000001">
    <property type="protein sequence ID" value="OAP19871.1"/>
    <property type="molecule type" value="Genomic_DNA"/>
</dbReference>
<keyword evidence="1" id="KW-0732">Signal</keyword>
<protein>
    <submittedName>
        <fullName evidence="4">(thale cress) hypothetical protein</fullName>
    </submittedName>
</protein>
<dbReference type="KEGG" id="ath:AT1G62225"/>
<sequence length="143" mass="14323">MNAIKFVVLLLIGVVCVNVGAIRQLEKRSKETELSVSLPKATKGVGAEFTVTVYTQSIGDGNGFGDAKIKGRKGSSSNAIGSGSGITSGYVIAKGPNATAFSRSIAFGLGQANAVAGRKGATAKGNGFGRGITTAFGSTGPKP</sequence>
<dbReference type="Proteomes" id="UP000434276">
    <property type="component" value="Unassembled WGS sequence"/>
</dbReference>
<dbReference type="AlphaFoldDB" id="A0A178WPJ1"/>
<evidence type="ECO:0000256" key="1">
    <source>
        <dbReference type="SAM" id="SignalP"/>
    </source>
</evidence>
<dbReference type="Proteomes" id="UP000516314">
    <property type="component" value="Chromosome 1"/>
</dbReference>
<dbReference type="Proteomes" id="UP000078284">
    <property type="component" value="Chromosome 1"/>
</dbReference>
<proteinExistence type="predicted"/>
<reference evidence="4 10" key="4">
    <citation type="submission" date="2020-09" db="EMBL/GenBank/DDBJ databases">
        <authorList>
            <person name="Ashkenazy H."/>
        </authorList>
    </citation>
    <scope>NUCLEOTIDE SEQUENCE [LARGE SCALE GENOMIC DNA]</scope>
    <source>
        <strain evidence="10">cv. Cdm-0</strain>
    </source>
</reference>
<dbReference type="EMBL" id="LR881466">
    <property type="protein sequence ID" value="CAD5316064.1"/>
    <property type="molecule type" value="Genomic_DNA"/>
</dbReference>
<dbReference type="RefSeq" id="NP_683458.1">
    <property type="nucleotide sequence ID" value="NM_148617.3"/>
</dbReference>
<dbReference type="Araport" id="AT1G62225"/>
<dbReference type="EMBL" id="CACSHJ010000087">
    <property type="protein sequence ID" value="CAA0309190.1"/>
    <property type="molecule type" value="Genomic_DNA"/>
</dbReference>
<evidence type="ECO:0000313" key="9">
    <source>
        <dbReference type="Proteomes" id="UP000434276"/>
    </source>
</evidence>
<dbReference type="OrthoDB" id="1105991at2759"/>
<gene>
    <name evidence="2" type="ordered locus">At1g62225</name>
    <name evidence="5" type="ordered locus">AXX17_At1g55470</name>
    <name evidence="6" type="ORF">AN1_LOCUS5214</name>
    <name evidence="4" type="ORF">AT9943_LOCUS4402</name>
    <name evidence="3" type="ORF">C24_LOCUS5091</name>
</gene>
<dbReference type="OMA" id="TVGAIRH"/>
<reference evidence="7" key="1">
    <citation type="journal article" date="2016" name="Proc. Natl. Acad. Sci. U.S.A.">
        <title>Chromosome-level assembly of Arabidopsis thaliana Ler reveals the extent of translocation and inversion polymorphisms.</title>
        <authorList>
            <person name="Zapata L."/>
            <person name="Ding J."/>
            <person name="Willing E.M."/>
            <person name="Hartwig B."/>
            <person name="Bezdan D."/>
            <person name="Jiao W.B."/>
            <person name="Patel V."/>
            <person name="Velikkakam James G."/>
            <person name="Koornneef M."/>
            <person name="Ossowski S."/>
            <person name="Schneeberger K."/>
        </authorList>
    </citation>
    <scope>NUCLEOTIDE SEQUENCE [LARGE SCALE GENOMIC DNA]</scope>
    <source>
        <strain evidence="7">cv. Landsberg erecta</strain>
    </source>
</reference>
<reference evidence="5" key="2">
    <citation type="submission" date="2016-03" db="EMBL/GenBank/DDBJ databases">
        <title>Full-length assembly of Arabidopsis thaliana Ler reveals the complement of translocations and inversions.</title>
        <authorList>
            <person name="Zapata L."/>
            <person name="Schneeberger K."/>
            <person name="Ossowski S."/>
        </authorList>
    </citation>
    <scope>NUCLEOTIDE SEQUENCE [LARGE SCALE GENOMIC DNA]</scope>
    <source>
        <tissue evidence="5">Leaf</tissue>
    </source>
</reference>
<dbReference type="Proteomes" id="UP000426265">
    <property type="component" value="Unassembled WGS sequence"/>
</dbReference>
<feature type="signal peptide" evidence="1">
    <location>
        <begin position="1"/>
        <end position="21"/>
    </location>
</feature>
<dbReference type="EMBL" id="CACRSJ010000104">
    <property type="protein sequence ID" value="VYS49740.1"/>
    <property type="molecule type" value="Genomic_DNA"/>
</dbReference>
<name>A0A178WPJ1_ARATH</name>
<evidence type="ECO:0000313" key="6">
    <source>
        <dbReference type="EMBL" id="VYS49740.1"/>
    </source>
</evidence>
<evidence type="ECO:0000313" key="5">
    <source>
        <dbReference type="EMBL" id="OAP19871.1"/>
    </source>
</evidence>
<evidence type="ECO:0000313" key="10">
    <source>
        <dbReference type="Proteomes" id="UP000516314"/>
    </source>
</evidence>
<evidence type="ECO:0000313" key="8">
    <source>
        <dbReference type="Proteomes" id="UP000426265"/>
    </source>
</evidence>
<evidence type="ECO:0000313" key="2">
    <source>
        <dbReference type="Araport" id="AT1G62225"/>
    </source>
</evidence>
<dbReference type="ExpressionAtlas" id="A0A178WPJ1">
    <property type="expression patterns" value="baseline and differential"/>
</dbReference>
<reference evidence="6 8" key="3">
    <citation type="submission" date="2019-11" db="EMBL/GenBank/DDBJ databases">
        <authorList>
            <person name="Jiao W.-B."/>
            <person name="Schneeberger K."/>
        </authorList>
    </citation>
    <scope>NUCLEOTIDE SEQUENCE [LARGE SCALE GENOMIC DNA]</scope>
    <source>
        <strain evidence="8">cv. An-1</strain>
        <strain evidence="9">cv. C24</strain>
    </source>
</reference>
<accession>A0A178WPJ1</accession>
<organism evidence="5 7">
    <name type="scientific">Arabidopsis thaliana</name>
    <name type="common">Mouse-ear cress</name>
    <dbReference type="NCBI Taxonomy" id="3702"/>
    <lineage>
        <taxon>Eukaryota</taxon>
        <taxon>Viridiplantae</taxon>
        <taxon>Streptophyta</taxon>
        <taxon>Embryophyta</taxon>
        <taxon>Tracheophyta</taxon>
        <taxon>Spermatophyta</taxon>
        <taxon>Magnoliopsida</taxon>
        <taxon>eudicotyledons</taxon>
        <taxon>Gunneridae</taxon>
        <taxon>Pentapetalae</taxon>
        <taxon>rosids</taxon>
        <taxon>malvids</taxon>
        <taxon>Brassicales</taxon>
        <taxon>Brassicaceae</taxon>
        <taxon>Camelineae</taxon>
        <taxon>Arabidopsis</taxon>
    </lineage>
</organism>